<dbReference type="OrthoDB" id="4498710at2"/>
<evidence type="ECO:0000259" key="2">
    <source>
        <dbReference type="Pfam" id="PF17289"/>
    </source>
</evidence>
<dbReference type="Pfam" id="PF03237">
    <property type="entry name" value="Terminase_6N"/>
    <property type="match status" value="1"/>
</dbReference>
<gene>
    <name evidence="3" type="ORF">SAMN05421543_106150</name>
</gene>
<evidence type="ECO:0000256" key="1">
    <source>
        <dbReference type="ARBA" id="ARBA00022612"/>
    </source>
</evidence>
<organism evidence="3 4">
    <name type="scientific">Alicyclobacillus macrosporangiidus</name>
    <dbReference type="NCBI Taxonomy" id="392015"/>
    <lineage>
        <taxon>Bacteria</taxon>
        <taxon>Bacillati</taxon>
        <taxon>Bacillota</taxon>
        <taxon>Bacilli</taxon>
        <taxon>Bacillales</taxon>
        <taxon>Alicyclobacillaceae</taxon>
        <taxon>Alicyclobacillus</taxon>
    </lineage>
</organism>
<dbReference type="Proteomes" id="UP000183508">
    <property type="component" value="Unassembled WGS sequence"/>
</dbReference>
<dbReference type="EMBL" id="FPBV01000006">
    <property type="protein sequence ID" value="SFU70899.1"/>
    <property type="molecule type" value="Genomic_DNA"/>
</dbReference>
<keyword evidence="1" id="KW-1188">Viral release from host cell</keyword>
<keyword evidence="4" id="KW-1185">Reference proteome</keyword>
<dbReference type="InterPro" id="IPR006437">
    <property type="entry name" value="Phage_terminase_lsu"/>
</dbReference>
<dbReference type="RefSeq" id="WP_074951064.1">
    <property type="nucleotide sequence ID" value="NZ_FPBV01000006.1"/>
</dbReference>
<name>A0A1I7ID72_9BACL</name>
<dbReference type="InterPro" id="IPR035421">
    <property type="entry name" value="Terminase_6C"/>
</dbReference>
<protein>
    <submittedName>
        <fullName evidence="3">Phage terminase, large subunit, PBSX family</fullName>
    </submittedName>
</protein>
<dbReference type="Gene3D" id="3.30.420.280">
    <property type="match status" value="1"/>
</dbReference>
<accession>A0A1I7ID72</accession>
<dbReference type="Pfam" id="PF17289">
    <property type="entry name" value="Terminase_6C"/>
    <property type="match status" value="1"/>
</dbReference>
<dbReference type="STRING" id="392015.SAMN05421543_106150"/>
<feature type="domain" description="Terminase large subunit gp17-like C-terminal" evidence="2">
    <location>
        <begin position="321"/>
        <end position="393"/>
    </location>
</feature>
<sequence>MSFTWGRFSQKQLDSIRNSTARLNFWEGAVRSGKTIASIVRWLDYIATGPSGDLLMVGKTERTLKRNILDVMEQILGPRLYRYNKGEGEVYVCGRKIYVAGANDERAEGKIRGMTLAGAYGDEVTLWPENFFKMLLSRLSVSGAKFFGTTNPDSPYHWLKVEYLDKTDLDLRSWHFVLEDNPNLDQAYVEALKREYTGLWYKRFILGLWVMAEGAIYDMWDDTLNTFTDADIPPGLKMVARRYISVDYGTQNATVFLDCLDDGDTLWIVNEYYHSGREQGRQKEDAEYADDLLNFAGPERPRFVIADPSAASFKIALRRRGLMVRDAENDVLEGIRMTATMIAKRKLRVNRDRCPHLVKEIAGYVWDAKAAERGEEKPLKQNDHAVDAMRYLVATVVNKYRLHSA</sequence>
<dbReference type="Gene3D" id="3.40.50.300">
    <property type="entry name" value="P-loop containing nucleotide triphosphate hydrolases"/>
    <property type="match status" value="1"/>
</dbReference>
<proteinExistence type="predicted"/>
<dbReference type="NCBIfam" id="TIGR01547">
    <property type="entry name" value="phage_term_2"/>
    <property type="match status" value="1"/>
</dbReference>
<evidence type="ECO:0000313" key="4">
    <source>
        <dbReference type="Proteomes" id="UP000183508"/>
    </source>
</evidence>
<evidence type="ECO:0000313" key="3">
    <source>
        <dbReference type="EMBL" id="SFU70899.1"/>
    </source>
</evidence>
<dbReference type="InterPro" id="IPR027417">
    <property type="entry name" value="P-loop_NTPase"/>
</dbReference>
<reference evidence="4" key="1">
    <citation type="submission" date="2016-10" db="EMBL/GenBank/DDBJ databases">
        <authorList>
            <person name="Varghese N."/>
        </authorList>
    </citation>
    <scope>NUCLEOTIDE SEQUENCE [LARGE SCALE GENOMIC DNA]</scope>
    <source>
        <strain evidence="4">DSM 17980</strain>
    </source>
</reference>
<dbReference type="AlphaFoldDB" id="A0A1I7ID72"/>